<dbReference type="InterPro" id="IPR006311">
    <property type="entry name" value="TAT_signal"/>
</dbReference>
<protein>
    <submittedName>
        <fullName evidence="2">Uncharacterized protein</fullName>
    </submittedName>
</protein>
<keyword evidence="1" id="KW-0732">Signal</keyword>
<evidence type="ECO:0000256" key="1">
    <source>
        <dbReference type="SAM" id="SignalP"/>
    </source>
</evidence>
<feature type="chain" id="PRO_5016834549" evidence="1">
    <location>
        <begin position="30"/>
        <end position="148"/>
    </location>
</feature>
<dbReference type="AlphaFoldDB" id="A0A366DIL5"/>
<feature type="signal peptide" evidence="1">
    <location>
        <begin position="1"/>
        <end position="29"/>
    </location>
</feature>
<sequence>MTQRRKMLAAATALTAVALPLLAMPTASAAQSVSVLEGRGRYLVTIVKDSPAEPTRHTIWLNGNQQEECEFGRGDLAGAPKYHRICPAPAGEHRLEVREPDGRTVYDGRITVPPANGLLDIIDTVVTYLGLPLPTDPTYQDSICKKVG</sequence>
<evidence type="ECO:0000313" key="3">
    <source>
        <dbReference type="Proteomes" id="UP000252586"/>
    </source>
</evidence>
<dbReference type="STRING" id="1210090.GCA_001613185_06407"/>
<reference evidence="2 3" key="1">
    <citation type="submission" date="2018-06" db="EMBL/GenBank/DDBJ databases">
        <title>Genomic Encyclopedia of Type Strains, Phase IV (KMG-IV): sequencing the most valuable type-strain genomes for metagenomic binning, comparative biology and taxonomic classification.</title>
        <authorList>
            <person name="Goeker M."/>
        </authorList>
    </citation>
    <scope>NUCLEOTIDE SEQUENCE [LARGE SCALE GENOMIC DNA]</scope>
    <source>
        <strain evidence="2 3">DSM 44599</strain>
    </source>
</reference>
<comment type="caution">
    <text evidence="2">The sequence shown here is derived from an EMBL/GenBank/DDBJ whole genome shotgun (WGS) entry which is preliminary data.</text>
</comment>
<dbReference type="RefSeq" id="WP_067513976.1">
    <property type="nucleotide sequence ID" value="NZ_QNRE01000007.1"/>
</dbReference>
<organism evidence="2 3">
    <name type="scientific">Nocardia puris</name>
    <dbReference type="NCBI Taxonomy" id="208602"/>
    <lineage>
        <taxon>Bacteria</taxon>
        <taxon>Bacillati</taxon>
        <taxon>Actinomycetota</taxon>
        <taxon>Actinomycetes</taxon>
        <taxon>Mycobacteriales</taxon>
        <taxon>Nocardiaceae</taxon>
        <taxon>Nocardia</taxon>
    </lineage>
</organism>
<keyword evidence="3" id="KW-1185">Reference proteome</keyword>
<accession>A0A366DIL5</accession>
<dbReference type="OrthoDB" id="4569915at2"/>
<evidence type="ECO:0000313" key="2">
    <source>
        <dbReference type="EMBL" id="RBO89339.1"/>
    </source>
</evidence>
<gene>
    <name evidence="2" type="ORF">DFR74_10716</name>
</gene>
<dbReference type="PROSITE" id="PS51318">
    <property type="entry name" value="TAT"/>
    <property type="match status" value="1"/>
</dbReference>
<name>A0A366DIL5_9NOCA</name>
<dbReference type="Proteomes" id="UP000252586">
    <property type="component" value="Unassembled WGS sequence"/>
</dbReference>
<dbReference type="EMBL" id="QNRE01000007">
    <property type="protein sequence ID" value="RBO89339.1"/>
    <property type="molecule type" value="Genomic_DNA"/>
</dbReference>
<proteinExistence type="predicted"/>